<dbReference type="AlphaFoldDB" id="A0A078KJX9"/>
<dbReference type="GO" id="GO:0003700">
    <property type="term" value="F:DNA-binding transcription factor activity"/>
    <property type="evidence" value="ECO:0007669"/>
    <property type="project" value="TreeGrafter"/>
</dbReference>
<keyword evidence="3" id="KW-0804">Transcription</keyword>
<keyword evidence="6" id="KW-1185">Reference proteome</keyword>
<evidence type="ECO:0000259" key="4">
    <source>
        <dbReference type="PROSITE" id="PS50932"/>
    </source>
</evidence>
<dbReference type="KEGG" id="ccel:CCDG5_0822"/>
<dbReference type="PATRIC" id="fig|29343.3.peg.870"/>
<dbReference type="SUPFAM" id="SSF53822">
    <property type="entry name" value="Periplasmic binding protein-like I"/>
    <property type="match status" value="1"/>
</dbReference>
<protein>
    <submittedName>
        <fullName evidence="5">LacI family transcriptional regulator</fullName>
    </submittedName>
</protein>
<dbReference type="Gene3D" id="1.10.260.40">
    <property type="entry name" value="lambda repressor-like DNA-binding domains"/>
    <property type="match status" value="1"/>
</dbReference>
<dbReference type="PANTHER" id="PTHR30146">
    <property type="entry name" value="LACI-RELATED TRANSCRIPTIONAL REPRESSOR"/>
    <property type="match status" value="1"/>
</dbReference>
<keyword evidence="2" id="KW-0238">DNA-binding</keyword>
<dbReference type="PROSITE" id="PS50932">
    <property type="entry name" value="HTH_LACI_2"/>
    <property type="match status" value="1"/>
</dbReference>
<dbReference type="STRING" id="29343.CCDG5_0822"/>
<feature type="domain" description="HTH lacI-type" evidence="4">
    <location>
        <begin position="1"/>
        <end position="55"/>
    </location>
</feature>
<dbReference type="PANTHER" id="PTHR30146:SF109">
    <property type="entry name" value="HTH-TYPE TRANSCRIPTIONAL REGULATOR GALS"/>
    <property type="match status" value="1"/>
</dbReference>
<dbReference type="CDD" id="cd01392">
    <property type="entry name" value="HTH_LacI"/>
    <property type="match status" value="1"/>
</dbReference>
<name>A0A078KJX9_9FIRM</name>
<gene>
    <name evidence="5" type="ORF">CCDG5_0822</name>
</gene>
<dbReference type="CDD" id="cd06267">
    <property type="entry name" value="PBP1_LacI_sugar_binding-like"/>
    <property type="match status" value="1"/>
</dbReference>
<evidence type="ECO:0000313" key="5">
    <source>
        <dbReference type="EMBL" id="CDZ23951.1"/>
    </source>
</evidence>
<dbReference type="Pfam" id="PF00356">
    <property type="entry name" value="LacI"/>
    <property type="match status" value="1"/>
</dbReference>
<evidence type="ECO:0000313" key="6">
    <source>
        <dbReference type="Proteomes" id="UP000032431"/>
    </source>
</evidence>
<dbReference type="HOGENOM" id="CLU_037628_6_2_9"/>
<reference evidence="6" key="1">
    <citation type="submission" date="2014-07" db="EMBL/GenBank/DDBJ databases">
        <authorList>
            <person name="Wibberg D."/>
        </authorList>
    </citation>
    <scope>NUCLEOTIDE SEQUENCE [LARGE SCALE GENOMIC DNA]</scope>
    <source>
        <strain evidence="6">DG5</strain>
    </source>
</reference>
<sequence>MNSNDIAKLAGVSRSTVSRVINNYKNVPEETRARVLEVIKKYNYVPHASARALAGVKSKTIGLFLIDKKSCTAGHKVSMSTYFIPFIGGIIDGANKNGYNVLVYAVGKADDYENVRNVFYNKTISGGIFIGQTNDDEITEIAESNFKTVLIDRQYGSTEKKFKNSIIVNADNFNGAYEATKYLINLGHTKIAHVTGYSGQLSTIDRLSGYKAALEESGIDVDPNLIVKGDFMREGGYNATKKLLSQSSPTAIFYGNDAMAIGGLKALNEMGVNVPDDISIVGFDDIEVASYISPSLTTIRLPLDAMSDKAINLLINSIETDTDYCANYVMPVKLIERNSCRRI</sequence>
<dbReference type="InterPro" id="IPR028082">
    <property type="entry name" value="Peripla_BP_I"/>
</dbReference>
<evidence type="ECO:0000256" key="2">
    <source>
        <dbReference type="ARBA" id="ARBA00023125"/>
    </source>
</evidence>
<dbReference type="InterPro" id="IPR000843">
    <property type="entry name" value="HTH_LacI"/>
</dbReference>
<proteinExistence type="predicted"/>
<dbReference type="InterPro" id="IPR010982">
    <property type="entry name" value="Lambda_DNA-bd_dom_sf"/>
</dbReference>
<dbReference type="SMART" id="SM00354">
    <property type="entry name" value="HTH_LACI"/>
    <property type="match status" value="1"/>
</dbReference>
<accession>A0A078KJX9</accession>
<organism evidence="5 6">
    <name type="scientific">[Clostridium] cellulosi</name>
    <dbReference type="NCBI Taxonomy" id="29343"/>
    <lineage>
        <taxon>Bacteria</taxon>
        <taxon>Bacillati</taxon>
        <taxon>Bacillota</taxon>
        <taxon>Clostridia</taxon>
        <taxon>Eubacteriales</taxon>
        <taxon>Oscillospiraceae</taxon>
        <taxon>Oscillospiraceae incertae sedis</taxon>
    </lineage>
</organism>
<dbReference type="InterPro" id="IPR046335">
    <property type="entry name" value="LacI/GalR-like_sensor"/>
</dbReference>
<evidence type="ECO:0000256" key="3">
    <source>
        <dbReference type="ARBA" id="ARBA00023163"/>
    </source>
</evidence>
<dbReference type="Proteomes" id="UP000032431">
    <property type="component" value="Chromosome I"/>
</dbReference>
<keyword evidence="1" id="KW-0805">Transcription regulation</keyword>
<dbReference type="GO" id="GO:0000976">
    <property type="term" value="F:transcription cis-regulatory region binding"/>
    <property type="evidence" value="ECO:0007669"/>
    <property type="project" value="TreeGrafter"/>
</dbReference>
<dbReference type="EMBL" id="LM995447">
    <property type="protein sequence ID" value="CDZ23951.1"/>
    <property type="molecule type" value="Genomic_DNA"/>
</dbReference>
<dbReference type="Gene3D" id="3.40.50.2300">
    <property type="match status" value="2"/>
</dbReference>
<dbReference type="Pfam" id="PF13377">
    <property type="entry name" value="Peripla_BP_3"/>
    <property type="match status" value="1"/>
</dbReference>
<dbReference type="OrthoDB" id="3180992at2"/>
<dbReference type="SUPFAM" id="SSF47413">
    <property type="entry name" value="lambda repressor-like DNA-binding domains"/>
    <property type="match status" value="1"/>
</dbReference>
<evidence type="ECO:0000256" key="1">
    <source>
        <dbReference type="ARBA" id="ARBA00023015"/>
    </source>
</evidence>